<dbReference type="InterPro" id="IPR036056">
    <property type="entry name" value="Fibrinogen-like_C"/>
</dbReference>
<protein>
    <recommendedName>
        <fullName evidence="1">Fibrinogen C-terminal domain-containing protein</fullName>
    </recommendedName>
</protein>
<evidence type="ECO:0000259" key="1">
    <source>
        <dbReference type="PROSITE" id="PS51406"/>
    </source>
</evidence>
<dbReference type="Pfam" id="PF00147">
    <property type="entry name" value="Fibrinogen_C"/>
    <property type="match status" value="1"/>
</dbReference>
<dbReference type="EMBL" id="AXCM01002985">
    <property type="status" value="NOT_ANNOTATED_CDS"/>
    <property type="molecule type" value="Genomic_DNA"/>
</dbReference>
<dbReference type="EnsemblMetazoa" id="ACUA012703-RA">
    <property type="protein sequence ID" value="ACUA012703-PA"/>
    <property type="gene ID" value="ACUA012703"/>
</dbReference>
<dbReference type="Proteomes" id="UP000075883">
    <property type="component" value="Unassembled WGS sequence"/>
</dbReference>
<sequence>MEARIQTTLQEIARNQSRQLDELKLLVGVAGSPSLGLKTPDSSNTRLPNHNQITFHRETIAGIGNDRFIDGEWIMFQMRFNGSLLFNRTWNEYRDGFGDTGGEHWLGLDNLHRMLADEPHELLVVMESLQGTVVYAHYDTFRIGSALEGYAIKTIGNYKGTAGNLLFFQAGSKFSTYDQDNDAYEYNCAKLYNGGWWFKNCYSRKYENNVSQQHTHYST</sequence>
<dbReference type="InterPro" id="IPR014716">
    <property type="entry name" value="Fibrinogen_a/b/g_C_1"/>
</dbReference>
<dbReference type="PANTHER" id="PTHR19143:SF327">
    <property type="entry name" value="FI21813P1-RELATED"/>
    <property type="match status" value="1"/>
</dbReference>
<evidence type="ECO:0000313" key="3">
    <source>
        <dbReference type="Proteomes" id="UP000075883"/>
    </source>
</evidence>
<name>A0A182M9D5_9DIPT</name>
<dbReference type="Gene3D" id="3.90.215.10">
    <property type="entry name" value="Gamma Fibrinogen, chain A, domain 1"/>
    <property type="match status" value="1"/>
</dbReference>
<dbReference type="VEuPathDB" id="VectorBase:ACUA012703"/>
<feature type="domain" description="Fibrinogen C-terminal" evidence="1">
    <location>
        <begin position="13"/>
        <end position="219"/>
    </location>
</feature>
<dbReference type="InterPro" id="IPR050373">
    <property type="entry name" value="Fibrinogen_C-term_domain"/>
</dbReference>
<dbReference type="InterPro" id="IPR002181">
    <property type="entry name" value="Fibrinogen_a/b/g_C_dom"/>
</dbReference>
<dbReference type="AlphaFoldDB" id="A0A182M9D5"/>
<evidence type="ECO:0000313" key="2">
    <source>
        <dbReference type="EnsemblMetazoa" id="ACUA012703-PA"/>
    </source>
</evidence>
<reference evidence="2" key="2">
    <citation type="submission" date="2020-05" db="UniProtKB">
        <authorList>
            <consortium name="EnsemblMetazoa"/>
        </authorList>
    </citation>
    <scope>IDENTIFICATION</scope>
    <source>
        <strain evidence="2">A-37</strain>
    </source>
</reference>
<dbReference type="PROSITE" id="PS51406">
    <property type="entry name" value="FIBRINOGEN_C_2"/>
    <property type="match status" value="1"/>
</dbReference>
<dbReference type="STRING" id="139723.A0A182M9D5"/>
<dbReference type="PANTHER" id="PTHR19143">
    <property type="entry name" value="FIBRINOGEN/TENASCIN/ANGIOPOEITIN"/>
    <property type="match status" value="1"/>
</dbReference>
<reference evidence="3" key="1">
    <citation type="submission" date="2013-09" db="EMBL/GenBank/DDBJ databases">
        <title>The Genome Sequence of Anopheles culicifacies species A.</title>
        <authorList>
            <consortium name="The Broad Institute Genomics Platform"/>
            <person name="Neafsey D.E."/>
            <person name="Besansky N."/>
            <person name="Howell P."/>
            <person name="Walton C."/>
            <person name="Young S.K."/>
            <person name="Zeng Q."/>
            <person name="Gargeya S."/>
            <person name="Fitzgerald M."/>
            <person name="Haas B."/>
            <person name="Abouelleil A."/>
            <person name="Allen A.W."/>
            <person name="Alvarado L."/>
            <person name="Arachchi H.M."/>
            <person name="Berlin A.M."/>
            <person name="Chapman S.B."/>
            <person name="Gainer-Dewar J."/>
            <person name="Goldberg J."/>
            <person name="Griggs A."/>
            <person name="Gujja S."/>
            <person name="Hansen M."/>
            <person name="Howarth C."/>
            <person name="Imamovic A."/>
            <person name="Ireland A."/>
            <person name="Larimer J."/>
            <person name="McCowan C."/>
            <person name="Murphy C."/>
            <person name="Pearson M."/>
            <person name="Poon T.W."/>
            <person name="Priest M."/>
            <person name="Roberts A."/>
            <person name="Saif S."/>
            <person name="Shea T."/>
            <person name="Sisk P."/>
            <person name="Sykes S."/>
            <person name="Wortman J."/>
            <person name="Nusbaum C."/>
            <person name="Birren B."/>
        </authorList>
    </citation>
    <scope>NUCLEOTIDE SEQUENCE [LARGE SCALE GENOMIC DNA]</scope>
    <source>
        <strain evidence="3">A-37</strain>
    </source>
</reference>
<organism evidence="2 3">
    <name type="scientific">Anopheles culicifacies</name>
    <dbReference type="NCBI Taxonomy" id="139723"/>
    <lineage>
        <taxon>Eukaryota</taxon>
        <taxon>Metazoa</taxon>
        <taxon>Ecdysozoa</taxon>
        <taxon>Arthropoda</taxon>
        <taxon>Hexapoda</taxon>
        <taxon>Insecta</taxon>
        <taxon>Pterygota</taxon>
        <taxon>Neoptera</taxon>
        <taxon>Endopterygota</taxon>
        <taxon>Diptera</taxon>
        <taxon>Nematocera</taxon>
        <taxon>Culicoidea</taxon>
        <taxon>Culicidae</taxon>
        <taxon>Anophelinae</taxon>
        <taxon>Anopheles</taxon>
        <taxon>culicifacies species complex</taxon>
    </lineage>
</organism>
<keyword evidence="3" id="KW-1185">Reference proteome</keyword>
<proteinExistence type="predicted"/>
<dbReference type="GO" id="GO:0005615">
    <property type="term" value="C:extracellular space"/>
    <property type="evidence" value="ECO:0007669"/>
    <property type="project" value="TreeGrafter"/>
</dbReference>
<accession>A0A182M9D5</accession>
<dbReference type="SUPFAM" id="SSF56496">
    <property type="entry name" value="Fibrinogen C-terminal domain-like"/>
    <property type="match status" value="1"/>
</dbReference>
<dbReference type="SMART" id="SM00186">
    <property type="entry name" value="FBG"/>
    <property type="match status" value="1"/>
</dbReference>